<dbReference type="VEuPathDB" id="FungiDB:FOXG_20393"/>
<evidence type="ECO:0000313" key="1">
    <source>
        <dbReference type="EMBL" id="KNB10724.1"/>
    </source>
</evidence>
<dbReference type="GeneID" id="28961099"/>
<dbReference type="AlphaFoldDB" id="A0A0J9VHM9"/>
<proteinExistence type="predicted"/>
<name>A0A0J9VHM9_FUSO4</name>
<evidence type="ECO:0000313" key="2">
    <source>
        <dbReference type="Proteomes" id="UP000009097"/>
    </source>
</evidence>
<accession>A0A0J9VHM9</accession>
<dbReference type="RefSeq" id="XP_018248769.1">
    <property type="nucleotide sequence ID" value="XM_018400676.1"/>
</dbReference>
<dbReference type="EMBL" id="DS231709">
    <property type="protein sequence ID" value="KNB10724.1"/>
    <property type="molecule type" value="Genomic_DNA"/>
</dbReference>
<dbReference type="KEGG" id="fox:FOXG_20393"/>
<reference evidence="1" key="1">
    <citation type="submission" date="2007-04" db="EMBL/GenBank/DDBJ databases">
        <authorList>
            <consortium name="The Broad Institute Genome Sequencing Platform"/>
            <person name="Birren B."/>
            <person name="Lander E."/>
            <person name="Galagan J."/>
            <person name="Nusbaum C."/>
            <person name="Devon K."/>
            <person name="Ma L.-J."/>
            <person name="Jaffe D."/>
            <person name="Butler J."/>
            <person name="Alvarez P."/>
            <person name="Gnerre S."/>
            <person name="Grabherr M."/>
            <person name="Kleber M."/>
            <person name="Mauceli E."/>
            <person name="Brockman W."/>
            <person name="MacCallum I.A."/>
            <person name="Young S."/>
            <person name="LaButti K."/>
            <person name="DeCaprio D."/>
            <person name="Crawford M."/>
            <person name="Koehrsen M."/>
            <person name="Engels R."/>
            <person name="Montgomery P."/>
            <person name="Pearson M."/>
            <person name="Howarth C."/>
            <person name="Larson L."/>
            <person name="White J."/>
            <person name="O'Leary S."/>
            <person name="Kodira C."/>
            <person name="Zeng Q."/>
            <person name="Yandava C."/>
            <person name="Alvarado L."/>
            <person name="Kistler C."/>
            <person name="Shim W.-B."/>
            <person name="Kang S."/>
            <person name="Woloshuk C."/>
        </authorList>
    </citation>
    <scope>NUCLEOTIDE SEQUENCE</scope>
    <source>
        <strain evidence="1">4287</strain>
    </source>
</reference>
<sequence>MSEYVCRVSAELLGTNSISQGPHGSVMLSAEEVQILATLPH</sequence>
<reference evidence="1" key="2">
    <citation type="journal article" date="2010" name="Nature">
        <title>Comparative genomics reveals mobile pathogenicity chromosomes in Fusarium.</title>
        <authorList>
            <person name="Ma L.J."/>
            <person name="van der Does H.C."/>
            <person name="Borkovich K.A."/>
            <person name="Coleman J.J."/>
            <person name="Daboussi M.J."/>
            <person name="Di Pietro A."/>
            <person name="Dufresne M."/>
            <person name="Freitag M."/>
            <person name="Grabherr M."/>
            <person name="Henrissat B."/>
            <person name="Houterman P.M."/>
            <person name="Kang S."/>
            <person name="Shim W.B."/>
            <person name="Woloshuk C."/>
            <person name="Xie X."/>
            <person name="Xu J.R."/>
            <person name="Antoniw J."/>
            <person name="Baker S.E."/>
            <person name="Bluhm B.H."/>
            <person name="Breakspear A."/>
            <person name="Brown D.W."/>
            <person name="Butchko R.A."/>
            <person name="Chapman S."/>
            <person name="Coulson R."/>
            <person name="Coutinho P.M."/>
            <person name="Danchin E.G."/>
            <person name="Diener A."/>
            <person name="Gale L.R."/>
            <person name="Gardiner D.M."/>
            <person name="Goff S."/>
            <person name="Hammond-Kosack K.E."/>
            <person name="Hilburn K."/>
            <person name="Hua-Van A."/>
            <person name="Jonkers W."/>
            <person name="Kazan K."/>
            <person name="Kodira C.D."/>
            <person name="Koehrsen M."/>
            <person name="Kumar L."/>
            <person name="Lee Y.H."/>
            <person name="Li L."/>
            <person name="Manners J.M."/>
            <person name="Miranda-Saavedra D."/>
            <person name="Mukherjee M."/>
            <person name="Park G."/>
            <person name="Park J."/>
            <person name="Park S.Y."/>
            <person name="Proctor R.H."/>
            <person name="Regev A."/>
            <person name="Ruiz-Roldan M.C."/>
            <person name="Sain D."/>
            <person name="Sakthikumar S."/>
            <person name="Sykes S."/>
            <person name="Schwartz D.C."/>
            <person name="Turgeon B.G."/>
            <person name="Wapinski I."/>
            <person name="Yoder O."/>
            <person name="Young S."/>
            <person name="Zeng Q."/>
            <person name="Zhou S."/>
            <person name="Galagan J."/>
            <person name="Cuomo C.A."/>
            <person name="Kistler H.C."/>
            <person name="Rep M."/>
        </authorList>
    </citation>
    <scope>NUCLEOTIDE SEQUENCE [LARGE SCALE GENOMIC DNA]</scope>
    <source>
        <strain evidence="1">4287</strain>
    </source>
</reference>
<protein>
    <submittedName>
        <fullName evidence="1">Uncharacterized protein</fullName>
    </submittedName>
</protein>
<organism evidence="1 2">
    <name type="scientific">Fusarium oxysporum f. sp. lycopersici (strain 4287 / CBS 123668 / FGSC 9935 / NRRL 34936)</name>
    <name type="common">Fusarium vascular wilt of tomato</name>
    <dbReference type="NCBI Taxonomy" id="426428"/>
    <lineage>
        <taxon>Eukaryota</taxon>
        <taxon>Fungi</taxon>
        <taxon>Dikarya</taxon>
        <taxon>Ascomycota</taxon>
        <taxon>Pezizomycotina</taxon>
        <taxon>Sordariomycetes</taxon>
        <taxon>Hypocreomycetidae</taxon>
        <taxon>Hypocreales</taxon>
        <taxon>Nectriaceae</taxon>
        <taxon>Fusarium</taxon>
        <taxon>Fusarium oxysporum species complex</taxon>
    </lineage>
</organism>
<dbReference type="Proteomes" id="UP000009097">
    <property type="component" value="Unassembled WGS sequence"/>
</dbReference>
<gene>
    <name evidence="1" type="ORF">FOXG_20393</name>
</gene>